<evidence type="ECO:0000256" key="1">
    <source>
        <dbReference type="SAM" id="MobiDB-lite"/>
    </source>
</evidence>
<dbReference type="Proteomes" id="UP000324233">
    <property type="component" value="Chromosome"/>
</dbReference>
<proteinExistence type="predicted"/>
<feature type="compositionally biased region" description="Polar residues" evidence="1">
    <location>
        <begin position="35"/>
        <end position="44"/>
    </location>
</feature>
<sequence length="192" mass="20620">MALAMWRRVASSGFRTLVAAALVGAILLIPDRSSARPSTGTTAPAANDDEATGDAGVIVRSETVEVWLPESLRELASPVVRARALAEPDGLRRVLGRRGGDPRIALTTRCHRADGEHSDITFILRPLDVPDHLERLREALAGVADVHPGDVADDGQGPDAHLVPEGLLDRDQDQILATLDRILAEEQPEVTR</sequence>
<protein>
    <submittedName>
        <fullName evidence="2">Uncharacterized protein</fullName>
    </submittedName>
</protein>
<dbReference type="EMBL" id="CP042997">
    <property type="protein sequence ID" value="QEH38761.1"/>
    <property type="molecule type" value="Genomic_DNA"/>
</dbReference>
<reference evidence="2 3" key="1">
    <citation type="submission" date="2019-08" db="EMBL/GenBank/DDBJ databases">
        <title>Deep-cultivation of Planctomycetes and their phenomic and genomic characterization uncovers novel biology.</title>
        <authorList>
            <person name="Wiegand S."/>
            <person name="Jogler M."/>
            <person name="Boedeker C."/>
            <person name="Pinto D."/>
            <person name="Vollmers J."/>
            <person name="Rivas-Marin E."/>
            <person name="Kohn T."/>
            <person name="Peeters S.H."/>
            <person name="Heuer A."/>
            <person name="Rast P."/>
            <person name="Oberbeckmann S."/>
            <person name="Bunk B."/>
            <person name="Jeske O."/>
            <person name="Meyerdierks A."/>
            <person name="Storesund J.E."/>
            <person name="Kallscheuer N."/>
            <person name="Luecker S."/>
            <person name="Lage O.M."/>
            <person name="Pohl T."/>
            <person name="Merkel B.J."/>
            <person name="Hornburger P."/>
            <person name="Mueller R.-W."/>
            <person name="Bruemmer F."/>
            <person name="Labrenz M."/>
            <person name="Spormann A.M."/>
            <person name="Op den Camp H."/>
            <person name="Overmann J."/>
            <person name="Amann R."/>
            <person name="Jetten M.S.M."/>
            <person name="Mascher T."/>
            <person name="Medema M.H."/>
            <person name="Devos D.P."/>
            <person name="Kaster A.-K."/>
            <person name="Ovreas L."/>
            <person name="Rohde M."/>
            <person name="Galperin M.Y."/>
            <person name="Jogler C."/>
        </authorList>
    </citation>
    <scope>NUCLEOTIDE SEQUENCE [LARGE SCALE GENOMIC DNA]</scope>
    <source>
        <strain evidence="2 3">OJF2</strain>
    </source>
</reference>
<dbReference type="RefSeq" id="WP_148598169.1">
    <property type="nucleotide sequence ID" value="NZ_CP042997.1"/>
</dbReference>
<evidence type="ECO:0000313" key="3">
    <source>
        <dbReference type="Proteomes" id="UP000324233"/>
    </source>
</evidence>
<organism evidence="2 3">
    <name type="scientific">Aquisphaera giovannonii</name>
    <dbReference type="NCBI Taxonomy" id="406548"/>
    <lineage>
        <taxon>Bacteria</taxon>
        <taxon>Pseudomonadati</taxon>
        <taxon>Planctomycetota</taxon>
        <taxon>Planctomycetia</taxon>
        <taxon>Isosphaerales</taxon>
        <taxon>Isosphaeraceae</taxon>
        <taxon>Aquisphaera</taxon>
    </lineage>
</organism>
<dbReference type="OrthoDB" id="286619at2"/>
<feature type="region of interest" description="Disordered" evidence="1">
    <location>
        <begin position="34"/>
        <end position="53"/>
    </location>
</feature>
<gene>
    <name evidence="2" type="ORF">OJF2_73670</name>
</gene>
<name>A0A5B9WFK7_9BACT</name>
<evidence type="ECO:0000313" key="2">
    <source>
        <dbReference type="EMBL" id="QEH38761.1"/>
    </source>
</evidence>
<dbReference type="AlphaFoldDB" id="A0A5B9WFK7"/>
<accession>A0A5B9WFK7</accession>
<dbReference type="KEGG" id="agv:OJF2_73670"/>
<keyword evidence="3" id="KW-1185">Reference proteome</keyword>